<evidence type="ECO:0000313" key="5">
    <source>
        <dbReference type="EMBL" id="KAF2652586.1"/>
    </source>
</evidence>
<dbReference type="FunFam" id="1.10.472.80:FF:000021">
    <property type="entry name" value="GTPase activating protein (Gyp2)"/>
    <property type="match status" value="1"/>
</dbReference>
<evidence type="ECO:0000256" key="3">
    <source>
        <dbReference type="SAM" id="MobiDB-lite"/>
    </source>
</evidence>
<dbReference type="Gene3D" id="1.10.472.80">
    <property type="entry name" value="Ypt/Rab-GAP domain of gyp1p, domain 3"/>
    <property type="match status" value="1"/>
</dbReference>
<protein>
    <submittedName>
        <fullName evidence="5">Acetyl-CoA synthetase-like protein</fullName>
    </submittedName>
</protein>
<feature type="domain" description="Rab-GAP TBC" evidence="4">
    <location>
        <begin position="294"/>
        <end position="482"/>
    </location>
</feature>
<dbReference type="Gene3D" id="3.30.300.30">
    <property type="match status" value="1"/>
</dbReference>
<evidence type="ECO:0000259" key="4">
    <source>
        <dbReference type="PROSITE" id="PS50086"/>
    </source>
</evidence>
<feature type="compositionally biased region" description="Polar residues" evidence="3">
    <location>
        <begin position="679"/>
        <end position="703"/>
    </location>
</feature>
<dbReference type="PROSITE" id="PS50086">
    <property type="entry name" value="TBC_RABGAP"/>
    <property type="match status" value="1"/>
</dbReference>
<evidence type="ECO:0000256" key="2">
    <source>
        <dbReference type="ARBA" id="ARBA00022598"/>
    </source>
</evidence>
<dbReference type="SMART" id="SM00164">
    <property type="entry name" value="TBC"/>
    <property type="match status" value="1"/>
</dbReference>
<dbReference type="FunFam" id="3.30.300.30:FF:000008">
    <property type="entry name" value="2,3-dihydroxybenzoate-AMP ligase"/>
    <property type="match status" value="1"/>
</dbReference>
<dbReference type="Gene3D" id="1.10.8.270">
    <property type="entry name" value="putative rabgap domain of human tbc1 domain family member 14 like domains"/>
    <property type="match status" value="1"/>
</dbReference>
<feature type="region of interest" description="Disordered" evidence="3">
    <location>
        <begin position="58"/>
        <end position="82"/>
    </location>
</feature>
<evidence type="ECO:0000313" key="6">
    <source>
        <dbReference type="Proteomes" id="UP000799324"/>
    </source>
</evidence>
<dbReference type="Pfam" id="PF00566">
    <property type="entry name" value="RabGAP-TBC"/>
    <property type="match status" value="1"/>
</dbReference>
<name>A0A6A6SY23_9PLEO</name>
<dbReference type="InterPro" id="IPR035969">
    <property type="entry name" value="Rab-GAP_TBC_sf"/>
</dbReference>
<dbReference type="InterPro" id="IPR025110">
    <property type="entry name" value="AMP-bd_C"/>
</dbReference>
<dbReference type="InterPro" id="IPR020845">
    <property type="entry name" value="AMP-binding_CS"/>
</dbReference>
<sequence>MFNLSNLVQKAQQFIEPALPIAGPTSSSDRRPSKAALFRHQFRLPDSQSPLQEITAELTLSPHHSTRGAGDGTSSDQERGQGNHYVGKLHLSEQYLCFSTQGSSFLHSASLSASSSFTGQTHGAGPAGNGFILPLCGIRRVERLHSQSYMFALAITTWNGTPDPKSKNAIPSGQKLTIQLAGSRQQCERFCDGLKKGLREGVKEVDNLRAVVGQCYSEYILTEESEKEKASGEGARKGREHPDTGLGIIFRYPGNARKLRDATKIRLWKEYLRENGRSATLIRQPTFHKLIRVGLPNRLRGEIWELTSGAFFLRLQNPKLYTETLAKYSGRQSTAIEEIEKDLNRSLPEYPGFQSEEGIGRLRRVLTAYSWTNESVGYCQAMNIVVAALLIYMSETQAFFLLSVLCDRLLPGYYSMTMYGTLLDQRVFESLVEKTMPILWDHLVKSDVQLSVVSLPWFLSLYINSMPLIFAFRVLDVFFLEGPKVLFQIGLAILRINGEELLDAADDGTFISVLKSYFARLDESAHPKSENSKLRAVTRFQELMVVAFKEFAGITQNTISEQRSKLQDSVLGDIESFTKRTSIRNLGPDSKRLSVNDLGFLYDRFFAVLYERQQRAEIMRQEEDRKAKASKTKAASIVTGFSTENVERGRVALGPSASTMDYDAFREFLAGIAKWAITDSPSSPPEQNGTQSPHSYFGNSTKSRPPMSPWGSGPEPAEHEFMRRLLRRWDTDMTDSLSLQNVVTGFSQVKGTKDIMSNISYFFELYDDDGDGRVDREGILRISEALLFLSRRGVTDSISPSPSMTDVRSSGSPERGNRDEQFLSSVSAFIRRCFEYADPDHPSNQANQADEVNHDLDNFAIGADDDDLIDFDDEPTTPKPRTESQHEKSLTSPTLSNTDTLTHSKSNESDEGRTEKAKAANLALDPNKPLHITLPTFRMVILADELLEQFFEVGFASSFRLADAPLASQASSSSNLTTFSNAGRHVVAAAGGMGGVVGGAGAGIVPPGKGLRGMLDNIVTDGMRVAAEVRRRMDEAQKEMDKEARHGREDEEEEEEGEGGAKDADLLEGAETVAVDSSKASAPELLAPPGKEGEIQTGRNRSASDANRKPALLEQTVPEHFAGIVRQHGDRDAVISHHQRTRLTYDALDRDSNALARGLAKLGVKKGERVAVSLGNNVEFATTTYALFKLGAILVPLNPAFNAPQVLSALNHLSASHLIIGAETNLPRKEPRSNIPLLTHLVPNLESSSLESELVPSLQKVIVVNNAAGRVDLDGYKAMTHYQNVLEDGEGNTSLPDPGLDPHDIVNIQFTSGTTSMPKAACLSHISILNNGNSIGDRMLLTPKDIVCCPPPLFHCFGCILGYMATATHGSAIVFPSEAFNPLATLQSVREYACTALYGVPTMFVAELELLANGTVPYDGFQHLRTGIAAGSSIPAELMRKLHKVLNLTELTICYGMTETSPVSAMTTTDDPLDKRIDSVGRLLPHVSAKIVDPSDWSRTLDVDQRGELAVSGYLVMKGYWGDEARTRDVLVPDAQGVLWMHTGDEAAMDEQGYVKITGRIKDLIIKGGENIHPLEVENCLFAHPKVAEVSVVGLPDERYGEVVAAFVVTHEGVTGGLDLSVEQVRKWVRGRLSHHLVPKYVFWVDGYPKTASGKIQKFKLRERGIQFLRDGMGVE</sequence>
<proteinExistence type="inferred from homology"/>
<feature type="compositionally biased region" description="Polar residues" evidence="3">
    <location>
        <begin position="796"/>
        <end position="812"/>
    </location>
</feature>
<accession>A0A6A6SY23</accession>
<dbReference type="InterPro" id="IPR045851">
    <property type="entry name" value="AMP-bd_C_sf"/>
</dbReference>
<gene>
    <name evidence="5" type="ORF">K491DRAFT_663537</name>
</gene>
<dbReference type="Pfam" id="PF13193">
    <property type="entry name" value="AMP-binding_C"/>
    <property type="match status" value="1"/>
</dbReference>
<dbReference type="GO" id="GO:0031956">
    <property type="term" value="F:medium-chain fatty acid-CoA ligase activity"/>
    <property type="evidence" value="ECO:0007669"/>
    <property type="project" value="TreeGrafter"/>
</dbReference>
<dbReference type="PANTHER" id="PTHR43201">
    <property type="entry name" value="ACYL-COA SYNTHETASE"/>
    <property type="match status" value="1"/>
</dbReference>
<dbReference type="GO" id="GO:0006631">
    <property type="term" value="P:fatty acid metabolic process"/>
    <property type="evidence" value="ECO:0007669"/>
    <property type="project" value="TreeGrafter"/>
</dbReference>
<dbReference type="Proteomes" id="UP000799324">
    <property type="component" value="Unassembled WGS sequence"/>
</dbReference>
<comment type="similarity">
    <text evidence="1">Belongs to the ATP-dependent AMP-binding enzyme family.</text>
</comment>
<dbReference type="EMBL" id="MU004398">
    <property type="protein sequence ID" value="KAF2652586.1"/>
    <property type="molecule type" value="Genomic_DNA"/>
</dbReference>
<dbReference type="Gene3D" id="3.40.50.12780">
    <property type="entry name" value="N-terminal domain of ligase-like"/>
    <property type="match status" value="1"/>
</dbReference>
<feature type="compositionally biased region" description="Polar residues" evidence="3">
    <location>
        <begin position="890"/>
        <end position="904"/>
    </location>
</feature>
<dbReference type="SUPFAM" id="SSF56801">
    <property type="entry name" value="Acetyl-CoA synthetase-like"/>
    <property type="match status" value="1"/>
</dbReference>
<dbReference type="OrthoDB" id="17687at2759"/>
<organism evidence="5 6">
    <name type="scientific">Lophiostoma macrostomum CBS 122681</name>
    <dbReference type="NCBI Taxonomy" id="1314788"/>
    <lineage>
        <taxon>Eukaryota</taxon>
        <taxon>Fungi</taxon>
        <taxon>Dikarya</taxon>
        <taxon>Ascomycota</taxon>
        <taxon>Pezizomycotina</taxon>
        <taxon>Dothideomycetes</taxon>
        <taxon>Pleosporomycetidae</taxon>
        <taxon>Pleosporales</taxon>
        <taxon>Lophiostomataceae</taxon>
        <taxon>Lophiostoma</taxon>
    </lineage>
</organism>
<feature type="region of interest" description="Disordered" evidence="3">
    <location>
        <begin position="796"/>
        <end position="820"/>
    </location>
</feature>
<feature type="compositionally biased region" description="Basic and acidic residues" evidence="3">
    <location>
        <begin position="905"/>
        <end position="918"/>
    </location>
</feature>
<feature type="region of interest" description="Disordered" evidence="3">
    <location>
        <begin position="867"/>
        <end position="920"/>
    </location>
</feature>
<dbReference type="InterPro" id="IPR000195">
    <property type="entry name" value="Rab-GAP-TBC_dom"/>
</dbReference>
<dbReference type="SUPFAM" id="SSF47473">
    <property type="entry name" value="EF-hand"/>
    <property type="match status" value="1"/>
</dbReference>
<dbReference type="CDD" id="cd05917">
    <property type="entry name" value="FACL_like_2"/>
    <property type="match status" value="1"/>
</dbReference>
<dbReference type="InterPro" id="IPR000873">
    <property type="entry name" value="AMP-dep_synth/lig_dom"/>
</dbReference>
<dbReference type="InterPro" id="IPR042099">
    <property type="entry name" value="ANL_N_sf"/>
</dbReference>
<dbReference type="InterPro" id="IPR011992">
    <property type="entry name" value="EF-hand-dom_pair"/>
</dbReference>
<feature type="region of interest" description="Disordered" evidence="3">
    <location>
        <begin position="1033"/>
        <end position="1109"/>
    </location>
</feature>
<keyword evidence="2" id="KW-0436">Ligase</keyword>
<feature type="compositionally biased region" description="Basic and acidic residues" evidence="3">
    <location>
        <begin position="1033"/>
        <end position="1049"/>
    </location>
</feature>
<dbReference type="Pfam" id="PF00501">
    <property type="entry name" value="AMP-binding"/>
    <property type="match status" value="1"/>
</dbReference>
<evidence type="ECO:0000256" key="1">
    <source>
        <dbReference type="ARBA" id="ARBA00006432"/>
    </source>
</evidence>
<dbReference type="SUPFAM" id="SSF47923">
    <property type="entry name" value="Ypt/Rab-GAP domain of gyp1p"/>
    <property type="match status" value="2"/>
</dbReference>
<reference evidence="5" key="1">
    <citation type="journal article" date="2020" name="Stud. Mycol.">
        <title>101 Dothideomycetes genomes: a test case for predicting lifestyles and emergence of pathogens.</title>
        <authorList>
            <person name="Haridas S."/>
            <person name="Albert R."/>
            <person name="Binder M."/>
            <person name="Bloem J."/>
            <person name="Labutti K."/>
            <person name="Salamov A."/>
            <person name="Andreopoulos B."/>
            <person name="Baker S."/>
            <person name="Barry K."/>
            <person name="Bills G."/>
            <person name="Bluhm B."/>
            <person name="Cannon C."/>
            <person name="Castanera R."/>
            <person name="Culley D."/>
            <person name="Daum C."/>
            <person name="Ezra D."/>
            <person name="Gonzalez J."/>
            <person name="Henrissat B."/>
            <person name="Kuo A."/>
            <person name="Liang C."/>
            <person name="Lipzen A."/>
            <person name="Lutzoni F."/>
            <person name="Magnuson J."/>
            <person name="Mondo S."/>
            <person name="Nolan M."/>
            <person name="Ohm R."/>
            <person name="Pangilinan J."/>
            <person name="Park H.-J."/>
            <person name="Ramirez L."/>
            <person name="Alfaro M."/>
            <person name="Sun H."/>
            <person name="Tritt A."/>
            <person name="Yoshinaga Y."/>
            <person name="Zwiers L.-H."/>
            <person name="Turgeon B."/>
            <person name="Goodwin S."/>
            <person name="Spatafora J."/>
            <person name="Crous P."/>
            <person name="Grigoriev I."/>
        </authorList>
    </citation>
    <scope>NUCLEOTIDE SEQUENCE</scope>
    <source>
        <strain evidence="5">CBS 122681</strain>
    </source>
</reference>
<dbReference type="PANTHER" id="PTHR43201:SF30">
    <property type="entry name" value="AMP-DEPENDENT SYNTHETASE_LIGASE DOMAIN-CONTAINING PROTEIN"/>
    <property type="match status" value="1"/>
</dbReference>
<keyword evidence="6" id="KW-1185">Reference proteome</keyword>
<dbReference type="Gene3D" id="1.10.238.10">
    <property type="entry name" value="EF-hand"/>
    <property type="match status" value="1"/>
</dbReference>
<feature type="region of interest" description="Disordered" evidence="3">
    <location>
        <begin position="679"/>
        <end position="716"/>
    </location>
</feature>
<dbReference type="PROSITE" id="PS00455">
    <property type="entry name" value="AMP_BINDING"/>
    <property type="match status" value="1"/>
</dbReference>
<dbReference type="FunFam" id="1.10.8.270:FF:000015">
    <property type="entry name" value="GTPase activating protein (Gyp2)"/>
    <property type="match status" value="1"/>
</dbReference>
<feature type="compositionally biased region" description="Basic and acidic residues" evidence="3">
    <location>
        <begin position="880"/>
        <end position="889"/>
    </location>
</feature>